<evidence type="ECO:0000313" key="2">
    <source>
        <dbReference type="EMBL" id="MDN4167080.1"/>
    </source>
</evidence>
<dbReference type="RefSeq" id="WP_320005617.1">
    <property type="nucleotide sequence ID" value="NZ_JAUHJS010000012.1"/>
</dbReference>
<keyword evidence="3" id="KW-1185">Reference proteome</keyword>
<comment type="caution">
    <text evidence="2">The sequence shown here is derived from an EMBL/GenBank/DDBJ whole genome shotgun (WGS) entry which is preliminary data.</text>
</comment>
<reference evidence="2" key="1">
    <citation type="submission" date="2023-06" db="EMBL/GenBank/DDBJ databases">
        <title>Cytophagales bacterium Strain LB-30, isolated from soil.</title>
        <authorList>
            <person name="Liu B."/>
        </authorList>
    </citation>
    <scope>NUCLEOTIDE SEQUENCE</scope>
    <source>
        <strain evidence="2">LB-30</strain>
    </source>
</reference>
<evidence type="ECO:0000313" key="3">
    <source>
        <dbReference type="Proteomes" id="UP001168552"/>
    </source>
</evidence>
<feature type="coiled-coil region" evidence="1">
    <location>
        <begin position="329"/>
        <end position="356"/>
    </location>
</feature>
<name>A0ABT8F9B7_9BACT</name>
<dbReference type="Proteomes" id="UP001168552">
    <property type="component" value="Unassembled WGS sequence"/>
</dbReference>
<evidence type="ECO:0000256" key="1">
    <source>
        <dbReference type="SAM" id="Coils"/>
    </source>
</evidence>
<organism evidence="2 3">
    <name type="scientific">Shiella aurantiaca</name>
    <dbReference type="NCBI Taxonomy" id="3058365"/>
    <lineage>
        <taxon>Bacteria</taxon>
        <taxon>Pseudomonadati</taxon>
        <taxon>Bacteroidota</taxon>
        <taxon>Cytophagia</taxon>
        <taxon>Cytophagales</taxon>
        <taxon>Shiellaceae</taxon>
        <taxon>Shiella</taxon>
    </lineage>
</organism>
<proteinExistence type="predicted"/>
<dbReference type="EMBL" id="JAUHJS010000012">
    <property type="protein sequence ID" value="MDN4167080.1"/>
    <property type="molecule type" value="Genomic_DNA"/>
</dbReference>
<gene>
    <name evidence="2" type="ORF">QWY31_16335</name>
</gene>
<accession>A0ABT8F9B7</accession>
<protein>
    <submittedName>
        <fullName evidence="2">Tail fiber protein</fullName>
    </submittedName>
</protein>
<keyword evidence="1" id="KW-0175">Coiled coil</keyword>
<sequence length="357" mass="39693">MINRHKIAFIVFLLFIIQGHTLQAQQSYSGKFNVGAETQGKWYKIAVLQLSSACNNESVQAKIDFLYVNTSFRYEGNINIRMRKSQSSGLYVGDWGYTMTGSLGGELKVKDIGGGAFEVYAKNLNSYGHFLTDIRVVQECNLNVTVFNTAVEVDPTLGMDVNLAGYEFISAKRLGINEKNPGASLHITDASSSTIRLQREGAFSEFGQNSGGGFLNLYNASSQSNTLLRSYNDSYLNLHTGNVGIGTSNPDEKLTVKGTIHTQEVRVDLNGAVTPPDYVFESDYPLSSLTEVERYIKENKHLPEVPSAAEMEANGVKLLEMNMLLLKKVEELTLHMIEMKKENAEMKTEIELLKKKQ</sequence>